<dbReference type="Proteomes" id="UP000886110">
    <property type="component" value="Unassembled WGS sequence"/>
</dbReference>
<comment type="subunit">
    <text evidence="2">Homodimer.</text>
</comment>
<dbReference type="CDD" id="cd07717">
    <property type="entry name" value="RNaseZ_ZiPD-like_MBL-fold"/>
    <property type="match status" value="1"/>
</dbReference>
<keyword evidence="4" id="KW-0540">Nuclease</keyword>
<dbReference type="Gene3D" id="3.60.15.10">
    <property type="entry name" value="Ribonuclease Z/Hydroxyacylglutathione hydrolase-like"/>
    <property type="match status" value="1"/>
</dbReference>
<proteinExistence type="inferred from homology"/>
<comment type="cofactor">
    <cofactor evidence="1">
        <name>Zn(2+)</name>
        <dbReference type="ChEBI" id="CHEBI:29105"/>
    </cofactor>
</comment>
<evidence type="ECO:0000256" key="2">
    <source>
        <dbReference type="ARBA" id="ARBA00011738"/>
    </source>
</evidence>
<comment type="caution">
    <text evidence="9">The sequence shown here is derived from an EMBL/GenBank/DDBJ whole genome shotgun (WGS) entry which is preliminary data.</text>
</comment>
<dbReference type="GO" id="GO:0046872">
    <property type="term" value="F:metal ion binding"/>
    <property type="evidence" value="ECO:0007669"/>
    <property type="project" value="UniProtKB-KW"/>
</dbReference>
<evidence type="ECO:0000313" key="9">
    <source>
        <dbReference type="EMBL" id="HHE04737.1"/>
    </source>
</evidence>
<keyword evidence="7 9" id="KW-0378">Hydrolase</keyword>
<accession>A0A7C5DBV6</accession>
<name>A0A7C5DBV6_UNCW3</name>
<dbReference type="EC" id="3.1.26.11" evidence="9"/>
<evidence type="ECO:0000256" key="3">
    <source>
        <dbReference type="ARBA" id="ARBA00022694"/>
    </source>
</evidence>
<reference evidence="9" key="1">
    <citation type="journal article" date="2020" name="mSystems">
        <title>Genome- and Community-Level Interaction Insights into Carbon Utilization and Element Cycling Functions of Hydrothermarchaeota in Hydrothermal Sediment.</title>
        <authorList>
            <person name="Zhou Z."/>
            <person name="Liu Y."/>
            <person name="Xu W."/>
            <person name="Pan J."/>
            <person name="Luo Z.H."/>
            <person name="Li M."/>
        </authorList>
    </citation>
    <scope>NUCLEOTIDE SEQUENCE [LARGE SCALE GENOMIC DNA]</scope>
    <source>
        <strain evidence="9">HyVt-74</strain>
    </source>
</reference>
<keyword evidence="8" id="KW-0862">Zinc</keyword>
<evidence type="ECO:0000256" key="5">
    <source>
        <dbReference type="ARBA" id="ARBA00022723"/>
    </source>
</evidence>
<sequence>MLNNFIVYFLGTGGTHPTPQNNPPAIAVKLDSEYILLDCGEGCVKGLYSLGISPLKITRIIITHFHGDHFFGLPSLLHTMALYERKKDLEIIGPIGTIQIIKNLVKIFPYYPSYNLIAREVSPGNFIEFDKYIIRFGPADHTIEAISVRIDEKAPKYKLDPEKIKELRLSIDKIKALKNGGKIIVGDRIIGPLELSSYEIFPRSLVYTGDTRPLRELISFSKNATVLIHDATYTKEYYDVSREYGHSTAEDAAKVASVANVDFLFLFHYSPRIKDKRILIKEARRIFPRTALAMDLTYFPIPRKYID</sequence>
<dbReference type="HAMAP" id="MF_01818">
    <property type="entry name" value="RNase_Z_BN"/>
    <property type="match status" value="1"/>
</dbReference>
<dbReference type="Pfam" id="PF23023">
    <property type="entry name" value="Anti-Pycsar_Apyc1"/>
    <property type="match status" value="1"/>
</dbReference>
<evidence type="ECO:0000256" key="7">
    <source>
        <dbReference type="ARBA" id="ARBA00022801"/>
    </source>
</evidence>
<dbReference type="GO" id="GO:0042781">
    <property type="term" value="F:3'-tRNA processing endoribonuclease activity"/>
    <property type="evidence" value="ECO:0007669"/>
    <property type="project" value="UniProtKB-EC"/>
</dbReference>
<dbReference type="InterPro" id="IPR013471">
    <property type="entry name" value="RNase_Z/BN"/>
</dbReference>
<dbReference type="AlphaFoldDB" id="A0A7C5DBV6"/>
<dbReference type="SUPFAM" id="SSF56281">
    <property type="entry name" value="Metallo-hydrolase/oxidoreductase"/>
    <property type="match status" value="1"/>
</dbReference>
<dbReference type="EMBL" id="DRTB01000113">
    <property type="protein sequence ID" value="HHE04737.1"/>
    <property type="molecule type" value="Genomic_DNA"/>
</dbReference>
<dbReference type="PANTHER" id="PTHR46018:SF2">
    <property type="entry name" value="ZINC PHOSPHODIESTERASE ELAC PROTEIN 1"/>
    <property type="match status" value="1"/>
</dbReference>
<gene>
    <name evidence="9" type="ORF">ENL19_01585</name>
</gene>
<evidence type="ECO:0000256" key="8">
    <source>
        <dbReference type="ARBA" id="ARBA00022833"/>
    </source>
</evidence>
<evidence type="ECO:0000256" key="1">
    <source>
        <dbReference type="ARBA" id="ARBA00001947"/>
    </source>
</evidence>
<organism evidence="9">
    <name type="scientific">candidate division WOR-3 bacterium</name>
    <dbReference type="NCBI Taxonomy" id="2052148"/>
    <lineage>
        <taxon>Bacteria</taxon>
        <taxon>Bacteria division WOR-3</taxon>
    </lineage>
</organism>
<dbReference type="InterPro" id="IPR036866">
    <property type="entry name" value="RibonucZ/Hydroxyglut_hydro"/>
</dbReference>
<dbReference type="NCBIfam" id="NF000801">
    <property type="entry name" value="PRK00055.1-3"/>
    <property type="match status" value="1"/>
</dbReference>
<dbReference type="PANTHER" id="PTHR46018">
    <property type="entry name" value="ZINC PHOSPHODIESTERASE ELAC PROTEIN 1"/>
    <property type="match status" value="1"/>
</dbReference>
<keyword evidence="5" id="KW-0479">Metal-binding</keyword>
<evidence type="ECO:0000256" key="4">
    <source>
        <dbReference type="ARBA" id="ARBA00022722"/>
    </source>
</evidence>
<keyword evidence="6" id="KW-0255">Endonuclease</keyword>
<protein>
    <submittedName>
        <fullName evidence="9">Ribonuclease Z</fullName>
        <ecNumber evidence="9">3.1.26.11</ecNumber>
    </submittedName>
</protein>
<evidence type="ECO:0000256" key="6">
    <source>
        <dbReference type="ARBA" id="ARBA00022759"/>
    </source>
</evidence>
<feature type="non-terminal residue" evidence="9">
    <location>
        <position position="307"/>
    </location>
</feature>
<keyword evidence="3" id="KW-0819">tRNA processing</keyword>